<evidence type="ECO:0000313" key="1">
    <source>
        <dbReference type="EMBL" id="MDQ8206202.1"/>
    </source>
</evidence>
<accession>A0ABU1APU9</accession>
<dbReference type="EMBL" id="JARXHW010000002">
    <property type="protein sequence ID" value="MDQ8206202.1"/>
    <property type="molecule type" value="Genomic_DNA"/>
</dbReference>
<proteinExistence type="predicted"/>
<protein>
    <submittedName>
        <fullName evidence="1">Uncharacterized protein</fullName>
    </submittedName>
</protein>
<dbReference type="RefSeq" id="WP_308948207.1">
    <property type="nucleotide sequence ID" value="NZ_JARXHW010000002.1"/>
</dbReference>
<gene>
    <name evidence="1" type="ORF">QEH52_01680</name>
</gene>
<sequence length="73" mass="8023">MAEVSKIKGRKVIVERTGFKKCDPIPPVCARVYLPEPWYHDVAYGATERMAIDALLKRESVQAYIASVGGDAG</sequence>
<name>A0ABU1APU9_9BACT</name>
<dbReference type="Proteomes" id="UP001225316">
    <property type="component" value="Unassembled WGS sequence"/>
</dbReference>
<organism evidence="1 2">
    <name type="scientific">Thalassobacterium maritimum</name>
    <dbReference type="NCBI Taxonomy" id="3041265"/>
    <lineage>
        <taxon>Bacteria</taxon>
        <taxon>Pseudomonadati</taxon>
        <taxon>Verrucomicrobiota</taxon>
        <taxon>Opitutia</taxon>
        <taxon>Puniceicoccales</taxon>
        <taxon>Coraliomargaritaceae</taxon>
        <taxon>Thalassobacterium</taxon>
    </lineage>
</organism>
<evidence type="ECO:0000313" key="2">
    <source>
        <dbReference type="Proteomes" id="UP001225316"/>
    </source>
</evidence>
<comment type="caution">
    <text evidence="1">The sequence shown here is derived from an EMBL/GenBank/DDBJ whole genome shotgun (WGS) entry which is preliminary data.</text>
</comment>
<keyword evidence="2" id="KW-1185">Reference proteome</keyword>
<reference evidence="1 2" key="1">
    <citation type="submission" date="2023-04" db="EMBL/GenBank/DDBJ databases">
        <title>A novel bacteria isolated from coastal sediment.</title>
        <authorList>
            <person name="Liu X.-J."/>
            <person name="Du Z.-J."/>
        </authorList>
    </citation>
    <scope>NUCLEOTIDE SEQUENCE [LARGE SCALE GENOMIC DNA]</scope>
    <source>
        <strain evidence="1 2">SDUM461003</strain>
    </source>
</reference>